<evidence type="ECO:0000256" key="10">
    <source>
        <dbReference type="ARBA" id="ARBA00023004"/>
    </source>
</evidence>
<evidence type="ECO:0000256" key="1">
    <source>
        <dbReference type="ARBA" id="ARBA00001970"/>
    </source>
</evidence>
<evidence type="ECO:0000313" key="15">
    <source>
        <dbReference type="EMBL" id="RUO28131.1"/>
    </source>
</evidence>
<keyword evidence="4" id="KW-1003">Cell membrane</keyword>
<comment type="caution">
    <text evidence="15">The sequence shown here is derived from an EMBL/GenBank/DDBJ whole genome shotgun (WGS) entry which is preliminary data.</text>
</comment>
<keyword evidence="5" id="KW-0349">Heme</keyword>
<gene>
    <name evidence="15" type="ORF">CWE12_13000</name>
</gene>
<dbReference type="InterPro" id="IPR011577">
    <property type="entry name" value="Cyt_b561_bac/Ni-Hgenase"/>
</dbReference>
<keyword evidence="16" id="KW-1185">Reference proteome</keyword>
<evidence type="ECO:0000256" key="13">
    <source>
        <dbReference type="SAM" id="Phobius"/>
    </source>
</evidence>
<comment type="similarity">
    <text evidence="12">Belongs to the cytochrome b561 family.</text>
</comment>
<evidence type="ECO:0000256" key="4">
    <source>
        <dbReference type="ARBA" id="ARBA00022475"/>
    </source>
</evidence>
<sequence length="177" mass="19525">MTQPVTTFPLSMRIFHWGMAALVLSMIFAGLAMVQSLQTWQPTVLALHKAFGVVALVAVLLRLINRLRSRVPALPADLPGWQVFAAKASHVLLYAALFAMPISGYLMQSAAGRAVDVFGVFMLPPLMSADLVWYGVFREMHSWVAYALIALLVVHIAAALQHGLLRQDGVLKSMWKR</sequence>
<feature type="transmembrane region" description="Helical" evidence="13">
    <location>
        <begin position="14"/>
        <end position="34"/>
    </location>
</feature>
<keyword evidence="9 13" id="KW-1133">Transmembrane helix</keyword>
<evidence type="ECO:0000256" key="2">
    <source>
        <dbReference type="ARBA" id="ARBA00004651"/>
    </source>
</evidence>
<keyword evidence="10" id="KW-0408">Iron</keyword>
<dbReference type="InterPro" id="IPR052168">
    <property type="entry name" value="Cytochrome_b561_oxidase"/>
</dbReference>
<reference evidence="15 16" key="1">
    <citation type="journal article" date="2018" name="Front. Microbiol.">
        <title>Genome-Based Analysis Reveals the Taxonomy and Diversity of the Family Idiomarinaceae.</title>
        <authorList>
            <person name="Liu Y."/>
            <person name="Lai Q."/>
            <person name="Shao Z."/>
        </authorList>
    </citation>
    <scope>NUCLEOTIDE SEQUENCE [LARGE SCALE GENOMIC DNA]</scope>
    <source>
        <strain evidence="15 16">GBSy1</strain>
    </source>
</reference>
<dbReference type="RefSeq" id="WP_126790137.1">
    <property type="nucleotide sequence ID" value="NZ_PIPN01000006.1"/>
</dbReference>
<feature type="transmembrane region" description="Helical" evidence="13">
    <location>
        <begin position="118"/>
        <end position="137"/>
    </location>
</feature>
<evidence type="ECO:0000256" key="3">
    <source>
        <dbReference type="ARBA" id="ARBA00022448"/>
    </source>
</evidence>
<evidence type="ECO:0000313" key="16">
    <source>
        <dbReference type="Proteomes" id="UP000287410"/>
    </source>
</evidence>
<keyword evidence="8" id="KW-0249">Electron transport</keyword>
<feature type="transmembrane region" description="Helical" evidence="13">
    <location>
        <begin position="143"/>
        <end position="165"/>
    </location>
</feature>
<dbReference type="Proteomes" id="UP000287410">
    <property type="component" value="Unassembled WGS sequence"/>
</dbReference>
<feature type="domain" description="Cytochrome b561 bacterial/Ni-hydrogenase" evidence="14">
    <location>
        <begin position="8"/>
        <end position="176"/>
    </location>
</feature>
<evidence type="ECO:0000256" key="8">
    <source>
        <dbReference type="ARBA" id="ARBA00022982"/>
    </source>
</evidence>
<keyword evidence="6 13" id="KW-0812">Transmembrane</keyword>
<dbReference type="Pfam" id="PF01292">
    <property type="entry name" value="Ni_hydr_CYTB"/>
    <property type="match status" value="1"/>
</dbReference>
<accession>A0ABY0BV45</accession>
<comment type="cofactor">
    <cofactor evidence="1">
        <name>heme b</name>
        <dbReference type="ChEBI" id="CHEBI:60344"/>
    </cofactor>
</comment>
<evidence type="ECO:0000256" key="12">
    <source>
        <dbReference type="ARBA" id="ARBA00037975"/>
    </source>
</evidence>
<protein>
    <submittedName>
        <fullName evidence="15">Cytochrome B</fullName>
    </submittedName>
</protein>
<keyword evidence="7" id="KW-0479">Metal-binding</keyword>
<feature type="transmembrane region" description="Helical" evidence="13">
    <location>
        <begin position="84"/>
        <end position="106"/>
    </location>
</feature>
<keyword evidence="11 13" id="KW-0472">Membrane</keyword>
<dbReference type="EMBL" id="PIPN01000006">
    <property type="protein sequence ID" value="RUO28131.1"/>
    <property type="molecule type" value="Genomic_DNA"/>
</dbReference>
<dbReference type="PANTHER" id="PTHR30529">
    <property type="entry name" value="CYTOCHROME B561"/>
    <property type="match status" value="1"/>
</dbReference>
<evidence type="ECO:0000256" key="7">
    <source>
        <dbReference type="ARBA" id="ARBA00022723"/>
    </source>
</evidence>
<evidence type="ECO:0000259" key="14">
    <source>
        <dbReference type="Pfam" id="PF01292"/>
    </source>
</evidence>
<name>A0ABY0BV45_9GAMM</name>
<evidence type="ECO:0000256" key="9">
    <source>
        <dbReference type="ARBA" id="ARBA00022989"/>
    </source>
</evidence>
<organism evidence="15 16">
    <name type="scientific">Aliidiomarina sedimenti</name>
    <dbReference type="NCBI Taxonomy" id="1933879"/>
    <lineage>
        <taxon>Bacteria</taxon>
        <taxon>Pseudomonadati</taxon>
        <taxon>Pseudomonadota</taxon>
        <taxon>Gammaproteobacteria</taxon>
        <taxon>Alteromonadales</taxon>
        <taxon>Idiomarinaceae</taxon>
        <taxon>Aliidiomarina</taxon>
    </lineage>
</organism>
<evidence type="ECO:0000256" key="5">
    <source>
        <dbReference type="ARBA" id="ARBA00022617"/>
    </source>
</evidence>
<dbReference type="InterPro" id="IPR016174">
    <property type="entry name" value="Di-haem_cyt_TM"/>
</dbReference>
<evidence type="ECO:0000256" key="11">
    <source>
        <dbReference type="ARBA" id="ARBA00023136"/>
    </source>
</evidence>
<dbReference type="Gene3D" id="1.20.950.20">
    <property type="entry name" value="Transmembrane di-heme cytochromes, Chain C"/>
    <property type="match status" value="1"/>
</dbReference>
<feature type="transmembrane region" description="Helical" evidence="13">
    <location>
        <begin position="46"/>
        <end position="64"/>
    </location>
</feature>
<dbReference type="SUPFAM" id="SSF81342">
    <property type="entry name" value="Transmembrane di-heme cytochromes"/>
    <property type="match status" value="1"/>
</dbReference>
<proteinExistence type="inferred from homology"/>
<keyword evidence="3" id="KW-0813">Transport</keyword>
<comment type="subcellular location">
    <subcellularLocation>
        <location evidence="2">Cell membrane</location>
        <topology evidence="2">Multi-pass membrane protein</topology>
    </subcellularLocation>
</comment>
<dbReference type="PANTHER" id="PTHR30529:SF6">
    <property type="entry name" value="BLL0291 PROTEIN"/>
    <property type="match status" value="1"/>
</dbReference>
<evidence type="ECO:0000256" key="6">
    <source>
        <dbReference type="ARBA" id="ARBA00022692"/>
    </source>
</evidence>